<dbReference type="PANTHER" id="PTHR37829:SF3">
    <property type="entry name" value="PROTEIN JAYE-RELATED"/>
    <property type="match status" value="1"/>
</dbReference>
<proteinExistence type="inferred from homology"/>
<evidence type="ECO:0000313" key="5">
    <source>
        <dbReference type="EMBL" id="QEK12572.1"/>
    </source>
</evidence>
<organism evidence="5 6">
    <name type="scientific">Crassaminicella thermophila</name>
    <dbReference type="NCBI Taxonomy" id="2599308"/>
    <lineage>
        <taxon>Bacteria</taxon>
        <taxon>Bacillati</taxon>
        <taxon>Bacillota</taxon>
        <taxon>Clostridia</taxon>
        <taxon>Eubacteriales</taxon>
        <taxon>Clostridiaceae</taxon>
        <taxon>Crassaminicella</taxon>
    </lineage>
</organism>
<protein>
    <submittedName>
        <fullName evidence="5">Baseplate J/gp47 family protein</fullName>
    </submittedName>
</protein>
<evidence type="ECO:0000256" key="1">
    <source>
        <dbReference type="ARBA" id="ARBA00038087"/>
    </source>
</evidence>
<dbReference type="InterPro" id="IPR006949">
    <property type="entry name" value="Barrel_Baseplate_J-like"/>
</dbReference>
<dbReference type="InterPro" id="IPR058531">
    <property type="entry name" value="Baseplate_J_M"/>
</dbReference>
<dbReference type="Pfam" id="PF26079">
    <property type="entry name" value="Baseplate_J_C"/>
    <property type="match status" value="1"/>
</dbReference>
<evidence type="ECO:0000259" key="4">
    <source>
        <dbReference type="Pfam" id="PF26079"/>
    </source>
</evidence>
<dbReference type="InterPro" id="IPR058530">
    <property type="entry name" value="Baseplate_J-like_C"/>
</dbReference>
<name>A0A5C0SF57_CRATE</name>
<evidence type="ECO:0000259" key="2">
    <source>
        <dbReference type="Pfam" id="PF04865"/>
    </source>
</evidence>
<evidence type="ECO:0000259" key="3">
    <source>
        <dbReference type="Pfam" id="PF26078"/>
    </source>
</evidence>
<accession>A0A5C0SF57</accession>
<dbReference type="RefSeq" id="WP_148809726.1">
    <property type="nucleotide sequence ID" value="NZ_CP042243.1"/>
</dbReference>
<dbReference type="AlphaFoldDB" id="A0A5C0SF57"/>
<comment type="similarity">
    <text evidence="1">Belongs to the Mu gp47/PBSX XkdT family.</text>
</comment>
<evidence type="ECO:0000313" key="6">
    <source>
        <dbReference type="Proteomes" id="UP000324646"/>
    </source>
</evidence>
<dbReference type="Pfam" id="PF26078">
    <property type="entry name" value="Baseplate_J_M"/>
    <property type="match status" value="1"/>
</dbReference>
<feature type="domain" description="Baseplate J-like central" evidence="3">
    <location>
        <begin position="184"/>
        <end position="255"/>
    </location>
</feature>
<dbReference type="OrthoDB" id="2554267at2"/>
<sequence length="347" mass="37642">MADDRDTIQNRMLQNISDEYDKTEGSFFYDVLKSVAIELENAYKKQESILDKGFVETATGEWLDKKVAEQGLTRKSATKATTIVTITGSEGTIVNEGTLVASDTVNFVVKETKTIDATGQVDVLVECEEEGSIGNVPAGAIKYFPVTIAGLTGVTNLNAVTNGYDGETDEELRQRYFDKVRTPATSGNKWHYRNWAKEVTGVGDARVFPLANGPGTVKVMIIDSNKTGAEQELIDAVYNHIEENRPIGATVTVVSATEVPININVTLTIDTDNYAEQEVITNIENNITAYLKEIAFVEDYVSYAKVGSIILDTIGVLDYSNLIVNGGTSNITIADNEVAVLGGVTNV</sequence>
<reference evidence="5 6" key="1">
    <citation type="submission" date="2019-07" db="EMBL/GenBank/DDBJ databases">
        <title>Complete genome of Crassaminicella thermophila SY095.</title>
        <authorList>
            <person name="Li X."/>
        </authorList>
    </citation>
    <scope>NUCLEOTIDE SEQUENCE [LARGE SCALE GENOMIC DNA]</scope>
    <source>
        <strain evidence="5 6">SY095</strain>
    </source>
</reference>
<feature type="domain" description="Baseplate protein J-like barrel" evidence="2">
    <location>
        <begin position="84"/>
        <end position="163"/>
    </location>
</feature>
<gene>
    <name evidence="5" type="ORF">FQB35_09675</name>
</gene>
<feature type="domain" description="Baseplate J-like C-terminal" evidence="4">
    <location>
        <begin position="262"/>
        <end position="345"/>
    </location>
</feature>
<dbReference type="Pfam" id="PF04865">
    <property type="entry name" value="Baseplate_J"/>
    <property type="match status" value="1"/>
</dbReference>
<keyword evidence="6" id="KW-1185">Reference proteome</keyword>
<dbReference type="InterPro" id="IPR052399">
    <property type="entry name" value="Phage_Baseplate_Assmbl_Protein"/>
</dbReference>
<dbReference type="KEGG" id="crs:FQB35_09675"/>
<dbReference type="EMBL" id="CP042243">
    <property type="protein sequence ID" value="QEK12572.1"/>
    <property type="molecule type" value="Genomic_DNA"/>
</dbReference>
<dbReference type="Proteomes" id="UP000324646">
    <property type="component" value="Chromosome"/>
</dbReference>
<dbReference type="PANTHER" id="PTHR37829">
    <property type="entry name" value="PHAGE-LIKE ELEMENT PBSX PROTEIN XKDT"/>
    <property type="match status" value="1"/>
</dbReference>